<dbReference type="InterPro" id="IPR024370">
    <property type="entry name" value="PBP_domain"/>
</dbReference>
<dbReference type="AlphaFoldDB" id="W0FJS8"/>
<dbReference type="InterPro" id="IPR050811">
    <property type="entry name" value="Phosphate_ABC_transporter"/>
</dbReference>
<dbReference type="EMBL" id="KC246771">
    <property type="protein sequence ID" value="AHF23664.1"/>
    <property type="molecule type" value="Genomic_DNA"/>
</dbReference>
<feature type="transmembrane region" description="Helical" evidence="2">
    <location>
        <begin position="6"/>
        <end position="25"/>
    </location>
</feature>
<keyword evidence="2" id="KW-1133">Transmembrane helix</keyword>
<organism evidence="4">
    <name type="scientific">uncultured bacterium Contig1532b</name>
    <dbReference type="NCBI Taxonomy" id="1393450"/>
    <lineage>
        <taxon>Bacteria</taxon>
        <taxon>environmental samples</taxon>
    </lineage>
</organism>
<evidence type="ECO:0000256" key="2">
    <source>
        <dbReference type="SAM" id="Phobius"/>
    </source>
</evidence>
<dbReference type="PANTHER" id="PTHR30570">
    <property type="entry name" value="PERIPLASMIC PHOSPHATE BINDING COMPONENT OF PHOSPHATE ABC TRANSPORTER"/>
    <property type="match status" value="1"/>
</dbReference>
<evidence type="ECO:0000256" key="1">
    <source>
        <dbReference type="ARBA" id="ARBA00022729"/>
    </source>
</evidence>
<protein>
    <submittedName>
        <fullName evidence="4">ABC transporter extracellular solute-binding protein</fullName>
    </submittedName>
</protein>
<sequence>MKKISVIVLLILFFAGINIFLYVAVTQRLKNNFSGASQLKMVDVGKYLPFEEGSDLARTGSSLKFSSSDDLPVLDGAAALVPVYASVIDNCYPEGCVKYEGGKFSDDNYYGENFATDSAMRYQNTIRGFNAVVDGSVDLFFTAHPSADQMKQAEEAGVELDIVPIGKEAFVFFVNKNNPVDDLSVDEIRKIYRGQITNWKDVGGVDKTINPLTRIKGSGSQTMMDKFMEDDMIGSRPPLSIFGASIGYSFRYYLVGMVKAAGAKMLSVNGIYPDADNIKNGSYPLTANFYVVRRKDNDDPNVEKLIEWLKSDEGQRMIEASGYVGLGNEQQ</sequence>
<dbReference type="PANTHER" id="PTHR30570:SF1">
    <property type="entry name" value="PHOSPHATE-BINDING PROTEIN PSTS"/>
    <property type="match status" value="1"/>
</dbReference>
<reference evidence="4" key="1">
    <citation type="journal article" date="2013" name="PLoS ONE">
        <title>Metagenomic insights into the carbohydrate-active enzymes carried by the microorganisms adhering to solid digesta in the rumen of cows.</title>
        <authorList>
            <person name="Wang L."/>
            <person name="Hatem A."/>
            <person name="Catalyurek U.V."/>
            <person name="Morrison M."/>
            <person name="Yu Z."/>
        </authorList>
    </citation>
    <scope>NUCLEOTIDE SEQUENCE</scope>
</reference>
<feature type="domain" description="PBP" evidence="3">
    <location>
        <begin position="123"/>
        <end position="313"/>
    </location>
</feature>
<accession>W0FJS8</accession>
<evidence type="ECO:0000313" key="4">
    <source>
        <dbReference type="EMBL" id="AHF23664.1"/>
    </source>
</evidence>
<keyword evidence="1" id="KW-0732">Signal</keyword>
<evidence type="ECO:0000259" key="3">
    <source>
        <dbReference type="Pfam" id="PF12849"/>
    </source>
</evidence>
<dbReference type="Gene3D" id="3.40.190.10">
    <property type="entry name" value="Periplasmic binding protein-like II"/>
    <property type="match status" value="2"/>
</dbReference>
<keyword evidence="2" id="KW-0812">Transmembrane</keyword>
<dbReference type="SUPFAM" id="SSF53850">
    <property type="entry name" value="Periplasmic binding protein-like II"/>
    <property type="match status" value="1"/>
</dbReference>
<name>W0FJS8_9BACT</name>
<dbReference type="Pfam" id="PF12849">
    <property type="entry name" value="PBP_like_2"/>
    <property type="match status" value="1"/>
</dbReference>
<keyword evidence="2" id="KW-0472">Membrane</keyword>
<proteinExistence type="predicted"/>